<feature type="transmembrane region" description="Helical" evidence="1">
    <location>
        <begin position="16"/>
        <end position="38"/>
    </location>
</feature>
<protein>
    <submittedName>
        <fullName evidence="3">PAS-domain containing protein</fullName>
    </submittedName>
</protein>
<feature type="domain" description="PAS" evidence="2">
    <location>
        <begin position="163"/>
        <end position="231"/>
    </location>
</feature>
<gene>
    <name evidence="3" type="ORF">V6590_14210</name>
</gene>
<dbReference type="Proteomes" id="UP001431963">
    <property type="component" value="Unassembled WGS sequence"/>
</dbReference>
<dbReference type="InterPro" id="IPR000014">
    <property type="entry name" value="PAS"/>
</dbReference>
<sequence>MIRLELGEKMDLDLPMALGLLVTSILAAITGVLAVAALQKRGDSRRGTIFADRGGGTTFLFDGDALVDATPNARALLSLGSAGGAAWSRLRAHMQDRFPDFDRALDRLPDEGVLALTATDRSMVLSAEMRGGLTRITLMDMEEELSSGGADLLTLRAITEELAQLRSVLAQAPIMAWRESAQGQIVWANSAYLLRASQDLDPGQDMTWPLPRLFETGAAPHNGSNQRQKLQRSGGKENWFELVQHQDGQNQVNYALPADALIAAEDALRDFTQTLTKTFAHLPIGLAIFDRQRQLALFNPALLELTGLPPDFLSMRPTLFALLDGMRERNMIPEPKDYRTWRKQMVDLEKAASSGLYEETWSLPGGQTYRVIGRPHPNGAMALMIEDISTEISRIRRYRADLELGQAVIDEFDQGLAVFSSTGQLVMTNAAYDDLWGNDPSTSVINATISGLCNHWRDHCAPTTFWAEAARFRTCEISRDQGLHSELRLVDGRLVECRFSALPGGSTLVRFRLLGRDGSGLQGDTRSPALKTA</sequence>
<evidence type="ECO:0000259" key="2">
    <source>
        <dbReference type="SMART" id="SM00091"/>
    </source>
</evidence>
<evidence type="ECO:0000256" key="1">
    <source>
        <dbReference type="SAM" id="Phobius"/>
    </source>
</evidence>
<keyword evidence="1" id="KW-0812">Transmembrane</keyword>
<organism evidence="3 4">
    <name type="scientific">Gemmobacter denitrificans</name>
    <dbReference type="NCBI Taxonomy" id="3123040"/>
    <lineage>
        <taxon>Bacteria</taxon>
        <taxon>Pseudomonadati</taxon>
        <taxon>Pseudomonadota</taxon>
        <taxon>Alphaproteobacteria</taxon>
        <taxon>Rhodobacterales</taxon>
        <taxon>Paracoccaceae</taxon>
        <taxon>Gemmobacter</taxon>
    </lineage>
</organism>
<dbReference type="RefSeq" id="WP_335424216.1">
    <property type="nucleotide sequence ID" value="NZ_JBALHR010000009.1"/>
</dbReference>
<keyword evidence="1" id="KW-1133">Transmembrane helix</keyword>
<evidence type="ECO:0000313" key="3">
    <source>
        <dbReference type="EMBL" id="MEH7829305.1"/>
    </source>
</evidence>
<reference evidence="3" key="1">
    <citation type="submission" date="2024-02" db="EMBL/GenBank/DDBJ databases">
        <title>Genome sequences of strain Gemmobacter sp. JM10B15.</title>
        <authorList>
            <person name="Zhang M."/>
        </authorList>
    </citation>
    <scope>NUCLEOTIDE SEQUENCE</scope>
    <source>
        <strain evidence="3">JM10B15</strain>
    </source>
</reference>
<proteinExistence type="predicted"/>
<dbReference type="InterPro" id="IPR035965">
    <property type="entry name" value="PAS-like_dom_sf"/>
</dbReference>
<dbReference type="SUPFAM" id="SSF55785">
    <property type="entry name" value="PYP-like sensor domain (PAS domain)"/>
    <property type="match status" value="1"/>
</dbReference>
<dbReference type="EMBL" id="JBALHR010000009">
    <property type="protein sequence ID" value="MEH7829305.1"/>
    <property type="molecule type" value="Genomic_DNA"/>
</dbReference>
<keyword evidence="4" id="KW-1185">Reference proteome</keyword>
<evidence type="ECO:0000313" key="4">
    <source>
        <dbReference type="Proteomes" id="UP001431963"/>
    </source>
</evidence>
<feature type="domain" description="PAS" evidence="2">
    <location>
        <begin position="403"/>
        <end position="471"/>
    </location>
</feature>
<accession>A0ABU8BX86</accession>
<comment type="caution">
    <text evidence="3">The sequence shown here is derived from an EMBL/GenBank/DDBJ whole genome shotgun (WGS) entry which is preliminary data.</text>
</comment>
<feature type="domain" description="PAS" evidence="2">
    <location>
        <begin position="273"/>
        <end position="340"/>
    </location>
</feature>
<keyword evidence="1" id="KW-0472">Membrane</keyword>
<name>A0ABU8BX86_9RHOB</name>
<dbReference type="Pfam" id="PF12860">
    <property type="entry name" value="PAS_7"/>
    <property type="match status" value="2"/>
</dbReference>
<dbReference type="SMART" id="SM00091">
    <property type="entry name" value="PAS"/>
    <property type="match status" value="3"/>
</dbReference>